<protein>
    <submittedName>
        <fullName evidence="1">Cyclin-dependent kinase 2-interacting protein</fullName>
    </submittedName>
</protein>
<keyword evidence="2" id="KW-1185">Reference proteome</keyword>
<name>A0A4Z2JAT4_9TELE</name>
<accession>A0A4Z2JAT4</accession>
<dbReference type="GO" id="GO:0016301">
    <property type="term" value="F:kinase activity"/>
    <property type="evidence" value="ECO:0007669"/>
    <property type="project" value="UniProtKB-KW"/>
</dbReference>
<dbReference type="InterPro" id="IPR023250">
    <property type="entry name" value="Cyclin-dep_Kinase_2_interact"/>
</dbReference>
<dbReference type="PANTHER" id="PTHR15827:SF2">
    <property type="entry name" value="CYCLIN-DEPENDENT KINASE 2-INTERACTING PROTEIN"/>
    <property type="match status" value="1"/>
</dbReference>
<evidence type="ECO:0000313" key="2">
    <source>
        <dbReference type="Proteomes" id="UP000314294"/>
    </source>
</evidence>
<dbReference type="Proteomes" id="UP000314294">
    <property type="component" value="Unassembled WGS sequence"/>
</dbReference>
<gene>
    <name evidence="1" type="primary">cinp</name>
    <name evidence="1" type="ORF">EYF80_002530</name>
</gene>
<dbReference type="EMBL" id="SRLO01000011">
    <property type="protein sequence ID" value="TNN87329.1"/>
    <property type="molecule type" value="Genomic_DNA"/>
</dbReference>
<evidence type="ECO:0000313" key="1">
    <source>
        <dbReference type="EMBL" id="TNN87329.1"/>
    </source>
</evidence>
<dbReference type="PRINTS" id="PR02040">
    <property type="entry name" value="CDK2IP"/>
</dbReference>
<reference evidence="1 2" key="1">
    <citation type="submission" date="2019-03" db="EMBL/GenBank/DDBJ databases">
        <title>First draft genome of Liparis tanakae, snailfish: a comprehensive survey of snailfish specific genes.</title>
        <authorList>
            <person name="Kim W."/>
            <person name="Song I."/>
            <person name="Jeong J.-H."/>
            <person name="Kim D."/>
            <person name="Kim S."/>
            <person name="Ryu S."/>
            <person name="Song J.Y."/>
            <person name="Lee S.K."/>
        </authorList>
    </citation>
    <scope>NUCLEOTIDE SEQUENCE [LARGE SCALE GENOMIC DNA]</scope>
    <source>
        <tissue evidence="1">Muscle</tissue>
    </source>
</reference>
<dbReference type="PANTHER" id="PTHR15827">
    <property type="entry name" value="CYCLIN-DEPENDENT KINASE 2-INTERACTING PROTEIN"/>
    <property type="match status" value="1"/>
</dbReference>
<dbReference type="OrthoDB" id="17066at2759"/>
<dbReference type="AlphaFoldDB" id="A0A4Z2JAT4"/>
<keyword evidence="1" id="KW-0808">Transferase</keyword>
<comment type="caution">
    <text evidence="1">The sequence shown here is derived from an EMBL/GenBank/DDBJ whole genome shotgun (WGS) entry which is preliminary data.</text>
</comment>
<proteinExistence type="predicted"/>
<sequence>MEGDVTGTNRKGHAVTGSSRKIKDNAADWHNLMVKWEKLNEDGFKAAGSMVDMRGTRPQSDQLLVLDESSSPSSPSSALPQQTGGAAELQDECCKLQDVVDKMVSVVKKMERLTASQQGLHDLEVFQFGLEGRKCPLFHSWTAKHFKESSCFLLDSFSQELKLKQTIVQELAHAATSDLCMVYLSCWLHQPFITPQTRLTLEAMLLETGHNPL</sequence>
<keyword evidence="1" id="KW-0418">Kinase</keyword>
<organism evidence="1 2">
    <name type="scientific">Liparis tanakae</name>
    <name type="common">Tanaka's snailfish</name>
    <dbReference type="NCBI Taxonomy" id="230148"/>
    <lineage>
        <taxon>Eukaryota</taxon>
        <taxon>Metazoa</taxon>
        <taxon>Chordata</taxon>
        <taxon>Craniata</taxon>
        <taxon>Vertebrata</taxon>
        <taxon>Euteleostomi</taxon>
        <taxon>Actinopterygii</taxon>
        <taxon>Neopterygii</taxon>
        <taxon>Teleostei</taxon>
        <taxon>Neoteleostei</taxon>
        <taxon>Acanthomorphata</taxon>
        <taxon>Eupercaria</taxon>
        <taxon>Perciformes</taxon>
        <taxon>Cottioidei</taxon>
        <taxon>Cottales</taxon>
        <taxon>Liparidae</taxon>
        <taxon>Liparis</taxon>
    </lineage>
</organism>